<dbReference type="EMBL" id="LSSL01002897">
    <property type="protein sequence ID" value="OLY80994.1"/>
    <property type="molecule type" value="Genomic_DNA"/>
</dbReference>
<dbReference type="Proteomes" id="UP000187455">
    <property type="component" value="Unassembled WGS sequence"/>
</dbReference>
<accession>A0A1R0GVR8</accession>
<gene>
    <name evidence="1" type="ORF">AYI68_g4904</name>
</gene>
<reference evidence="1 2" key="1">
    <citation type="journal article" date="2016" name="Mol. Biol. Evol.">
        <title>Genome-Wide Survey of Gut Fungi (Harpellales) Reveals the First Horizontally Transferred Ubiquitin Gene from a Mosquito Host.</title>
        <authorList>
            <person name="Wang Y."/>
            <person name="White M.M."/>
            <person name="Kvist S."/>
            <person name="Moncalvo J.M."/>
        </authorList>
    </citation>
    <scope>NUCLEOTIDE SEQUENCE [LARGE SCALE GENOMIC DNA]</scope>
    <source>
        <strain evidence="1 2">ALG-7-W6</strain>
    </source>
</reference>
<dbReference type="AlphaFoldDB" id="A0A1R0GVR8"/>
<dbReference type="OrthoDB" id="2360774at2759"/>
<protein>
    <submittedName>
        <fullName evidence="1">Uncharacterized protein</fullName>
    </submittedName>
</protein>
<name>A0A1R0GVR8_9FUNG</name>
<organism evidence="1 2">
    <name type="scientific">Smittium mucronatum</name>
    <dbReference type="NCBI Taxonomy" id="133383"/>
    <lineage>
        <taxon>Eukaryota</taxon>
        <taxon>Fungi</taxon>
        <taxon>Fungi incertae sedis</taxon>
        <taxon>Zoopagomycota</taxon>
        <taxon>Kickxellomycotina</taxon>
        <taxon>Harpellomycetes</taxon>
        <taxon>Harpellales</taxon>
        <taxon>Legeriomycetaceae</taxon>
        <taxon>Smittium</taxon>
    </lineage>
</organism>
<evidence type="ECO:0000313" key="2">
    <source>
        <dbReference type="Proteomes" id="UP000187455"/>
    </source>
</evidence>
<keyword evidence="2" id="KW-1185">Reference proteome</keyword>
<proteinExistence type="predicted"/>
<comment type="caution">
    <text evidence="1">The sequence shown here is derived from an EMBL/GenBank/DDBJ whole genome shotgun (WGS) entry which is preliminary data.</text>
</comment>
<evidence type="ECO:0000313" key="1">
    <source>
        <dbReference type="EMBL" id="OLY80994.1"/>
    </source>
</evidence>
<sequence length="125" mass="14642">MDLDTYIDKKYVDSVIKFIIENNDKRIYFGFPRMAGKYLYNDGYFYGISGLLLQDYCSCKINPPTFSAEDVWFANTLHSCIKEKNKKVPGSVNLNYMRLDSTKIHHKNYDDKGIRLRLGRNAHEN</sequence>